<evidence type="ECO:0000313" key="1">
    <source>
        <dbReference type="EMBL" id="SEG01022.1"/>
    </source>
</evidence>
<dbReference type="STRING" id="1120964.GCA_001313265_01826"/>
<dbReference type="OrthoDB" id="824257at2"/>
<evidence type="ECO:0000313" key="2">
    <source>
        <dbReference type="Proteomes" id="UP000236736"/>
    </source>
</evidence>
<dbReference type="AlphaFoldDB" id="A0A1H5WNH8"/>
<dbReference type="EMBL" id="FNVR01000010">
    <property type="protein sequence ID" value="SEG01022.1"/>
    <property type="molecule type" value="Genomic_DNA"/>
</dbReference>
<organism evidence="1 2">
    <name type="scientific">Algoriphagus boritolerans DSM 17298 = JCM 18970</name>
    <dbReference type="NCBI Taxonomy" id="1120964"/>
    <lineage>
        <taxon>Bacteria</taxon>
        <taxon>Pseudomonadati</taxon>
        <taxon>Bacteroidota</taxon>
        <taxon>Cytophagia</taxon>
        <taxon>Cytophagales</taxon>
        <taxon>Cyclobacteriaceae</taxon>
        <taxon>Algoriphagus</taxon>
    </lineage>
</organism>
<dbReference type="RefSeq" id="WP_103924848.1">
    <property type="nucleotide sequence ID" value="NZ_BBFN01000006.1"/>
</dbReference>
<gene>
    <name evidence="1" type="ORF">SAMN03080598_02186</name>
</gene>
<accession>A0A1H5WNH8</accession>
<reference evidence="2" key="1">
    <citation type="submission" date="2016-10" db="EMBL/GenBank/DDBJ databases">
        <authorList>
            <person name="Varghese N."/>
            <person name="Submissions S."/>
        </authorList>
    </citation>
    <scope>NUCLEOTIDE SEQUENCE [LARGE SCALE GENOMIC DNA]</scope>
    <source>
        <strain evidence="2">DSM 17298</strain>
    </source>
</reference>
<dbReference type="Proteomes" id="UP000236736">
    <property type="component" value="Unassembled WGS sequence"/>
</dbReference>
<protein>
    <submittedName>
        <fullName evidence="1">Uncharacterized protein</fullName>
    </submittedName>
</protein>
<sequence length="157" mass="18061">MDQQVIVKTFRENGQVTIQEGNGKNLTLLKMENWEPEMGFDWTFLLFDMFQIRTVCEPFAEVSLDVVEFASKPTIYHSPVSKVIKNAPIQDGNIRFSLIREPNWNKLLFQISQPVLSKIGYLTDQADTQTELYFPLLSPSTKEMFLGPEGDVKIVNR</sequence>
<name>A0A1H5WNH8_9BACT</name>
<proteinExistence type="predicted"/>
<keyword evidence="2" id="KW-1185">Reference proteome</keyword>